<feature type="compositionally biased region" description="Low complexity" evidence="1">
    <location>
        <begin position="306"/>
        <end position="316"/>
    </location>
</feature>
<gene>
    <name evidence="2" type="ORF">TCNE_LOCUS8953</name>
</gene>
<dbReference type="WBParaSite" id="TCNE_0000895301-mRNA-1">
    <property type="protein sequence ID" value="TCNE_0000895301-mRNA-1"/>
    <property type="gene ID" value="TCNE_0000895301"/>
</dbReference>
<keyword evidence="3" id="KW-1185">Reference proteome</keyword>
<feature type="region of interest" description="Disordered" evidence="1">
    <location>
        <begin position="1"/>
        <end position="220"/>
    </location>
</feature>
<dbReference type="Proteomes" id="UP000050794">
    <property type="component" value="Unassembled WGS sequence"/>
</dbReference>
<protein>
    <submittedName>
        <fullName evidence="4">HTH La-type RNA-binding domain-containing protein</fullName>
    </submittedName>
</protein>
<proteinExistence type="predicted"/>
<accession>A0A183UKD3</accession>
<feature type="compositionally biased region" description="Polar residues" evidence="1">
    <location>
        <begin position="140"/>
        <end position="156"/>
    </location>
</feature>
<evidence type="ECO:0000313" key="3">
    <source>
        <dbReference type="Proteomes" id="UP000050794"/>
    </source>
</evidence>
<reference evidence="2 3" key="2">
    <citation type="submission" date="2018-11" db="EMBL/GenBank/DDBJ databases">
        <authorList>
            <consortium name="Pathogen Informatics"/>
        </authorList>
    </citation>
    <scope>NUCLEOTIDE SEQUENCE [LARGE SCALE GENOMIC DNA]</scope>
</reference>
<evidence type="ECO:0000313" key="2">
    <source>
        <dbReference type="EMBL" id="VDM40274.1"/>
    </source>
</evidence>
<name>A0A183UKD3_TOXCA</name>
<feature type="region of interest" description="Disordered" evidence="1">
    <location>
        <begin position="238"/>
        <end position="372"/>
    </location>
</feature>
<feature type="compositionally biased region" description="Basic and acidic residues" evidence="1">
    <location>
        <begin position="53"/>
        <end position="63"/>
    </location>
</feature>
<evidence type="ECO:0000313" key="4">
    <source>
        <dbReference type="WBParaSite" id="TCNE_0000895301-mRNA-1"/>
    </source>
</evidence>
<feature type="compositionally biased region" description="Basic and acidic residues" evidence="1">
    <location>
        <begin position="88"/>
        <end position="103"/>
    </location>
</feature>
<dbReference type="AlphaFoldDB" id="A0A183UKD3"/>
<evidence type="ECO:0000256" key="1">
    <source>
        <dbReference type="SAM" id="MobiDB-lite"/>
    </source>
</evidence>
<sequence length="403" mass="42836">MASKPMLSFARIVSGADPGESGQSPAATSASSAIAKPPSSQTPAQDTIQSHGGADKKDNRIIADSKQPPPAPTHHYSRRNKPPRHRNDRNEKRHKDEALAVEKEESEAVTVQKEVVLEPAPLPAVNAWFSRQSSKRSTENGEPQAQQQTAIAQNPESKVAADPRPQTKDTESSTETKKGKVEVVTDAVSTEQVKKPLPAPTVASVVTGQPAPMSRQSAMEEVRQVDEKAWPSLNAALTEEQKADGTTQCGAAVKTHNEGKMEKEKEKEGVEGLNTNGNGSKVGKGAKTWKKLDIDVDYTGREGQSRRGNVSSSNRGEQNHSLQRNRRGGGSGKQSLKDSVGTPVGNANVDGGVRGAANGTAPGLMGGPPSLMGCPQIPPEALMAVPSNVDATPNNEYVEENYW</sequence>
<feature type="compositionally biased region" description="Basic and acidic residues" evidence="1">
    <location>
        <begin position="255"/>
        <end position="270"/>
    </location>
</feature>
<feature type="compositionally biased region" description="Low complexity" evidence="1">
    <location>
        <begin position="24"/>
        <end position="39"/>
    </location>
</feature>
<organism evidence="3 4">
    <name type="scientific">Toxocara canis</name>
    <name type="common">Canine roundworm</name>
    <dbReference type="NCBI Taxonomy" id="6265"/>
    <lineage>
        <taxon>Eukaryota</taxon>
        <taxon>Metazoa</taxon>
        <taxon>Ecdysozoa</taxon>
        <taxon>Nematoda</taxon>
        <taxon>Chromadorea</taxon>
        <taxon>Rhabditida</taxon>
        <taxon>Spirurina</taxon>
        <taxon>Ascaridomorpha</taxon>
        <taxon>Ascaridoidea</taxon>
        <taxon>Toxocaridae</taxon>
        <taxon>Toxocara</taxon>
    </lineage>
</organism>
<dbReference type="EMBL" id="UYWY01020038">
    <property type="protein sequence ID" value="VDM40274.1"/>
    <property type="molecule type" value="Genomic_DNA"/>
</dbReference>
<reference evidence="4" key="1">
    <citation type="submission" date="2016-06" db="UniProtKB">
        <authorList>
            <consortium name="WormBaseParasite"/>
        </authorList>
    </citation>
    <scope>IDENTIFICATION</scope>
</reference>
<feature type="compositionally biased region" description="Basic residues" evidence="1">
    <location>
        <begin position="75"/>
        <end position="87"/>
    </location>
</feature>
<feature type="compositionally biased region" description="Basic and acidic residues" evidence="1">
    <location>
        <begin position="290"/>
        <end position="305"/>
    </location>
</feature>
<feature type="compositionally biased region" description="Polar residues" evidence="1">
    <location>
        <begin position="41"/>
        <end position="50"/>
    </location>
</feature>
<feature type="compositionally biased region" description="Basic and acidic residues" evidence="1">
    <location>
        <begin position="159"/>
        <end position="183"/>
    </location>
</feature>